<evidence type="ECO:0000313" key="6">
    <source>
        <dbReference type="Proteomes" id="UP001607303"/>
    </source>
</evidence>
<dbReference type="EMBL" id="JAYRBN010000116">
    <property type="protein sequence ID" value="KAL2721997.1"/>
    <property type="molecule type" value="Genomic_DNA"/>
</dbReference>
<dbReference type="Gene3D" id="3.30.70.330">
    <property type="match status" value="2"/>
</dbReference>
<gene>
    <name evidence="5" type="ORF">V1477_020817</name>
</gene>
<feature type="region of interest" description="Disordered" evidence="3">
    <location>
        <begin position="627"/>
        <end position="648"/>
    </location>
</feature>
<accession>A0ABD2AMZ3</accession>
<dbReference type="Gene3D" id="1.10.275.10">
    <property type="entry name" value="Fumarase/aspartase (N-terminal domain)"/>
    <property type="match status" value="1"/>
</dbReference>
<dbReference type="InterPro" id="IPR012677">
    <property type="entry name" value="Nucleotide-bd_a/b_plait_sf"/>
</dbReference>
<dbReference type="AlphaFoldDB" id="A0ABD2AMZ3"/>
<evidence type="ECO:0000259" key="4">
    <source>
        <dbReference type="PROSITE" id="PS50102"/>
    </source>
</evidence>
<comment type="caution">
    <text evidence="5">The sequence shown here is derived from an EMBL/GenBank/DDBJ whole genome shotgun (WGS) entry which is preliminary data.</text>
</comment>
<organism evidence="5 6">
    <name type="scientific">Vespula maculifrons</name>
    <name type="common">Eastern yellow jacket</name>
    <name type="synonym">Wasp</name>
    <dbReference type="NCBI Taxonomy" id="7453"/>
    <lineage>
        <taxon>Eukaryota</taxon>
        <taxon>Metazoa</taxon>
        <taxon>Ecdysozoa</taxon>
        <taxon>Arthropoda</taxon>
        <taxon>Hexapoda</taxon>
        <taxon>Insecta</taxon>
        <taxon>Pterygota</taxon>
        <taxon>Neoptera</taxon>
        <taxon>Endopterygota</taxon>
        <taxon>Hymenoptera</taxon>
        <taxon>Apocrita</taxon>
        <taxon>Aculeata</taxon>
        <taxon>Vespoidea</taxon>
        <taxon>Vespidae</taxon>
        <taxon>Vespinae</taxon>
        <taxon>Vespula</taxon>
    </lineage>
</organism>
<dbReference type="InterPro" id="IPR024083">
    <property type="entry name" value="Fumarase/histidase_N"/>
</dbReference>
<dbReference type="PROSITE" id="PS50102">
    <property type="entry name" value="RRM"/>
    <property type="match status" value="1"/>
</dbReference>
<sequence>MLLSHSECIGAGCREAIFFKEKYARSSGRFHRDRSILIAVNFADFLLPSAEVSPNRMDKKYKEEQYCKKNSNGGDKSRSFIDQKIPGIFTMGTTKRICHDDNSKWNNTRFRTHRPILNDKIPDVTEQMEASRKILQLVTDFNYSLTQINGQRKFGPPLDWTGPAPGPGCEIFVGKIPRTLYEHDIYPIFSSVGSIYEIRLMMDFSGRNRGYCFIMYTKPEDASRAVKELDRYEICRGHKIGVVTSINHCRLHIKQLPLDIEAETVVKRIYEITDDVNEVAVYRNTNGSECYALICYNTHRGAAMGRRRLVPEAATLFPGGKIIIDWAHPNLYPSGVMETNEYSDYRSPLATRYASKEMRYNFSEQKKFSTWRQLWVYLAKAEMLEESGICDQDGNVTLTKTFIRSTEMKPMSARKSSKIGYRLTRDIIENNATNNLGKLYKSLPPISSTTHLTRSRSLPSNFDQSISSTFERSSVQNHRKTKRFNELNQCNWNASRTHQNDAAMGLNYTKKVNNIIPRLYGFTKFKSNRKSNLLAKHIEESKESSCQVGGKIVPNPCQRHVFIKGNFDLGVQHHPSSNLYIPGKTNSSKKEISKDFLSSNFNSFASPFLQQNSRVCSNNISSHCNIEESSSSKNPMFNDPTNINDPNERDVTLKWKERGKTLFQSQERLWQNGFVQSNPFYQVNGILQSYSNLANNFHENDSTMTLNRQDQNNPFYFSMQVPRMPIRICPEQQMFQGFNINNFKNFNQNRLLDDNCSQKIIYENFIPANMTDTNACYSLWPVSRFDQETNNCTNLVNNLFLSSTASPDCQSQNRLSSEFHLKDDVFEFKYSQGRPILNRTFVNDDY</sequence>
<keyword evidence="5" id="KW-0808">Transferase</keyword>
<dbReference type="Pfam" id="PF00076">
    <property type="entry name" value="RRM_1"/>
    <property type="match status" value="1"/>
</dbReference>
<name>A0ABD2AMZ3_VESMC</name>
<keyword evidence="1 2" id="KW-0694">RNA-binding</keyword>
<keyword evidence="6" id="KW-1185">Reference proteome</keyword>
<dbReference type="SUPFAM" id="SSF54928">
    <property type="entry name" value="RNA-binding domain, RBD"/>
    <property type="match status" value="1"/>
</dbReference>
<dbReference type="Proteomes" id="UP001607303">
    <property type="component" value="Unassembled WGS sequence"/>
</dbReference>
<feature type="domain" description="RRM" evidence="4">
    <location>
        <begin position="169"/>
        <end position="247"/>
    </location>
</feature>
<dbReference type="GO" id="GO:0016301">
    <property type="term" value="F:kinase activity"/>
    <property type="evidence" value="ECO:0007669"/>
    <property type="project" value="UniProtKB-KW"/>
</dbReference>
<dbReference type="InterPro" id="IPR000504">
    <property type="entry name" value="RRM_dom"/>
</dbReference>
<evidence type="ECO:0000256" key="3">
    <source>
        <dbReference type="SAM" id="MobiDB-lite"/>
    </source>
</evidence>
<protein>
    <submittedName>
        <fullName evidence="5">Cyclin-dependent serine/threonine-protein kinase isoform X5</fullName>
    </submittedName>
</protein>
<evidence type="ECO:0000256" key="1">
    <source>
        <dbReference type="ARBA" id="ARBA00022884"/>
    </source>
</evidence>
<dbReference type="GO" id="GO:0003723">
    <property type="term" value="F:RNA binding"/>
    <property type="evidence" value="ECO:0007669"/>
    <property type="project" value="UniProtKB-UniRule"/>
</dbReference>
<dbReference type="InterPro" id="IPR035979">
    <property type="entry name" value="RBD_domain_sf"/>
</dbReference>
<reference evidence="5 6" key="1">
    <citation type="journal article" date="2024" name="Ann. Entomol. Soc. Am.">
        <title>Genomic analyses of the southern and eastern yellowjacket wasps (Hymenoptera: Vespidae) reveal evolutionary signatures of social life.</title>
        <authorList>
            <person name="Catto M.A."/>
            <person name="Caine P.B."/>
            <person name="Orr S.E."/>
            <person name="Hunt B.G."/>
            <person name="Goodisman M.A.D."/>
        </authorList>
    </citation>
    <scope>NUCLEOTIDE SEQUENCE [LARGE SCALE GENOMIC DNA]</scope>
    <source>
        <strain evidence="5">232</strain>
        <tissue evidence="5">Head and thorax</tissue>
    </source>
</reference>
<feature type="compositionally biased region" description="Polar residues" evidence="3">
    <location>
        <begin position="633"/>
        <end position="645"/>
    </location>
</feature>
<dbReference type="CDD" id="cd12249">
    <property type="entry name" value="RRM1_hnRNPR_like"/>
    <property type="match status" value="1"/>
</dbReference>
<evidence type="ECO:0000256" key="2">
    <source>
        <dbReference type="PROSITE-ProRule" id="PRU00176"/>
    </source>
</evidence>
<dbReference type="PANTHER" id="PTHR21245">
    <property type="entry name" value="HETEROGENEOUS NUCLEAR RIBONUCLEOPROTEIN"/>
    <property type="match status" value="1"/>
</dbReference>
<proteinExistence type="predicted"/>
<evidence type="ECO:0000313" key="5">
    <source>
        <dbReference type="EMBL" id="KAL2721997.1"/>
    </source>
</evidence>
<keyword evidence="5" id="KW-0418">Kinase</keyword>
<dbReference type="SMART" id="SM00360">
    <property type="entry name" value="RRM"/>
    <property type="match status" value="2"/>
</dbReference>